<dbReference type="AlphaFoldDB" id="A0A0J6FRY3"/>
<dbReference type="EMBL" id="DS268113">
    <property type="protein sequence ID" value="KMM72185.1"/>
    <property type="molecule type" value="Genomic_DNA"/>
</dbReference>
<sequence length="200" mass="21704">MVFQANPNPLPPTHINSTRRISPSDAHAFLSAYLDRAATDPSYQPDSTLSAHGPVSANTGSAPNLVIHSLKRVCAGLGGEVLGRDIVLEQQLQQGDQGAKNFTDGEEWGGKPKGKKAPAGEKRVDGWQDLESFEREQLDLVDGGDGDEEETVGPTVTEENVGVEDYDIAVKEATIDKEERKRKKKERRKAEQRARASAAS</sequence>
<evidence type="ECO:0000313" key="3">
    <source>
        <dbReference type="Proteomes" id="UP000054567"/>
    </source>
</evidence>
<gene>
    <name evidence="2" type="ORF">CPAG_08483</name>
</gene>
<name>A0A0J6FRY3_COCPO</name>
<proteinExistence type="predicted"/>
<feature type="region of interest" description="Disordered" evidence="1">
    <location>
        <begin position="176"/>
        <end position="200"/>
    </location>
</feature>
<dbReference type="VEuPathDB" id="FungiDB:CPAG_08483"/>
<evidence type="ECO:0000256" key="1">
    <source>
        <dbReference type="SAM" id="MobiDB-lite"/>
    </source>
</evidence>
<feature type="region of interest" description="Disordered" evidence="1">
    <location>
        <begin position="136"/>
        <end position="164"/>
    </location>
</feature>
<reference evidence="3" key="2">
    <citation type="journal article" date="2009" name="Genome Res.">
        <title>Comparative genomic analyses of the human fungal pathogens Coccidioides and their relatives.</title>
        <authorList>
            <person name="Sharpton T.J."/>
            <person name="Stajich J.E."/>
            <person name="Rounsley S.D."/>
            <person name="Gardner M.J."/>
            <person name="Wortman J.R."/>
            <person name="Jordar V.S."/>
            <person name="Maiti R."/>
            <person name="Kodira C.D."/>
            <person name="Neafsey D.E."/>
            <person name="Zeng Q."/>
            <person name="Hung C.-Y."/>
            <person name="McMahan C."/>
            <person name="Muszewska A."/>
            <person name="Grynberg M."/>
            <person name="Mandel M.A."/>
            <person name="Kellner E.M."/>
            <person name="Barker B.M."/>
            <person name="Galgiani J.N."/>
            <person name="Orbach M.J."/>
            <person name="Kirkland T.N."/>
            <person name="Cole G.T."/>
            <person name="Henn M.R."/>
            <person name="Birren B.W."/>
            <person name="Taylor J.W."/>
        </authorList>
    </citation>
    <scope>NUCLEOTIDE SEQUENCE [LARGE SCALE GENOMIC DNA]</scope>
    <source>
        <strain evidence="3">RMSCC 3488</strain>
    </source>
</reference>
<dbReference type="Proteomes" id="UP000054567">
    <property type="component" value="Unassembled WGS sequence"/>
</dbReference>
<accession>A0A0J6FRY3</accession>
<dbReference type="OrthoDB" id="5426872at2759"/>
<reference evidence="2 3" key="1">
    <citation type="submission" date="2007-06" db="EMBL/GenBank/DDBJ databases">
        <title>The Genome Sequence of Coccidioides posadasii RMSCC_3488.</title>
        <authorList>
            <consortium name="Coccidioides Genome Resources Consortium"/>
            <consortium name="The Broad Institute Genome Sequencing Platform"/>
            <person name="Henn M.R."/>
            <person name="Sykes S."/>
            <person name="Young S."/>
            <person name="Jaffe D."/>
            <person name="Berlin A."/>
            <person name="Alvarez P."/>
            <person name="Butler J."/>
            <person name="Gnerre S."/>
            <person name="Grabherr M."/>
            <person name="Mauceli E."/>
            <person name="Brockman W."/>
            <person name="Kodira C."/>
            <person name="Alvarado L."/>
            <person name="Zeng Q."/>
            <person name="Crawford M."/>
            <person name="Antoine C."/>
            <person name="Devon K."/>
            <person name="Galgiani J."/>
            <person name="Orsborn K."/>
            <person name="Lewis M.L."/>
            <person name="Nusbaum C."/>
            <person name="Galagan J."/>
            <person name="Birren B."/>
        </authorList>
    </citation>
    <scope>NUCLEOTIDE SEQUENCE [LARGE SCALE GENOMIC DNA]</scope>
    <source>
        <strain evidence="2 3">RMSCC 3488</strain>
    </source>
</reference>
<reference evidence="3" key="3">
    <citation type="journal article" date="2010" name="Genome Res.">
        <title>Population genomic sequencing of Coccidioides fungi reveals recent hybridization and transposon control.</title>
        <authorList>
            <person name="Neafsey D.E."/>
            <person name="Barker B.M."/>
            <person name="Sharpton T.J."/>
            <person name="Stajich J.E."/>
            <person name="Park D.J."/>
            <person name="Whiston E."/>
            <person name="Hung C.-Y."/>
            <person name="McMahan C."/>
            <person name="White J."/>
            <person name="Sykes S."/>
            <person name="Heiman D."/>
            <person name="Young S."/>
            <person name="Zeng Q."/>
            <person name="Abouelleil A."/>
            <person name="Aftuck L."/>
            <person name="Bessette D."/>
            <person name="Brown A."/>
            <person name="FitzGerald M."/>
            <person name="Lui A."/>
            <person name="Macdonald J.P."/>
            <person name="Priest M."/>
            <person name="Orbach M.J."/>
            <person name="Galgiani J.N."/>
            <person name="Kirkland T.N."/>
            <person name="Cole G.T."/>
            <person name="Birren B.W."/>
            <person name="Henn M.R."/>
            <person name="Taylor J.W."/>
            <person name="Rounsley S.D."/>
        </authorList>
    </citation>
    <scope>NUCLEOTIDE SEQUENCE [LARGE SCALE GENOMIC DNA]</scope>
    <source>
        <strain evidence="3">RMSCC 3488</strain>
    </source>
</reference>
<feature type="region of interest" description="Disordered" evidence="1">
    <location>
        <begin position="1"/>
        <end position="20"/>
    </location>
</feature>
<evidence type="ECO:0000313" key="2">
    <source>
        <dbReference type="EMBL" id="KMM72185.1"/>
    </source>
</evidence>
<feature type="region of interest" description="Disordered" evidence="1">
    <location>
        <begin position="92"/>
        <end position="122"/>
    </location>
</feature>
<organism evidence="2 3">
    <name type="scientific">Coccidioides posadasii RMSCC 3488</name>
    <dbReference type="NCBI Taxonomy" id="454284"/>
    <lineage>
        <taxon>Eukaryota</taxon>
        <taxon>Fungi</taxon>
        <taxon>Dikarya</taxon>
        <taxon>Ascomycota</taxon>
        <taxon>Pezizomycotina</taxon>
        <taxon>Eurotiomycetes</taxon>
        <taxon>Eurotiomycetidae</taxon>
        <taxon>Onygenales</taxon>
        <taxon>Onygenaceae</taxon>
        <taxon>Coccidioides</taxon>
    </lineage>
</organism>
<feature type="compositionally biased region" description="Acidic residues" evidence="1">
    <location>
        <begin position="142"/>
        <end position="151"/>
    </location>
</feature>
<protein>
    <submittedName>
        <fullName evidence="2">Uncharacterized protein</fullName>
    </submittedName>
</protein>